<keyword evidence="8" id="KW-0325">Glycoprotein</keyword>
<evidence type="ECO:0000256" key="12">
    <source>
        <dbReference type="ARBA" id="ARBA00031785"/>
    </source>
</evidence>
<dbReference type="GO" id="GO:0043235">
    <property type="term" value="C:receptor complex"/>
    <property type="evidence" value="ECO:0007669"/>
    <property type="project" value="TreeGrafter"/>
</dbReference>
<dbReference type="SUPFAM" id="SSF57586">
    <property type="entry name" value="TNF receptor-like"/>
    <property type="match status" value="2"/>
</dbReference>
<feature type="disulfide bond" evidence="13">
    <location>
        <begin position="141"/>
        <end position="156"/>
    </location>
</feature>
<dbReference type="SUPFAM" id="SSF47986">
    <property type="entry name" value="DEATH domain"/>
    <property type="match status" value="1"/>
</dbReference>
<dbReference type="CDD" id="cd08313">
    <property type="entry name" value="Death_TNFR1"/>
    <property type="match status" value="1"/>
</dbReference>
<keyword evidence="15" id="KW-0812">Transmembrane</keyword>
<feature type="domain" description="Death" evidence="17">
    <location>
        <begin position="332"/>
        <end position="417"/>
    </location>
</feature>
<dbReference type="FunCoup" id="A0A6P7WQ98">
    <property type="interactions" value="1155"/>
</dbReference>
<dbReference type="PROSITE" id="PS00652">
    <property type="entry name" value="TNFR_NGFR_1"/>
    <property type="match status" value="1"/>
</dbReference>
<evidence type="ECO:0000256" key="10">
    <source>
        <dbReference type="ARBA" id="ARBA00031535"/>
    </source>
</evidence>
<feature type="repeat" description="TNFR-Cys" evidence="13">
    <location>
        <begin position="140"/>
        <end position="179"/>
    </location>
</feature>
<keyword evidence="19" id="KW-1185">Reference proteome</keyword>
<evidence type="ECO:0000256" key="11">
    <source>
        <dbReference type="ARBA" id="ARBA00031548"/>
    </source>
</evidence>
<evidence type="ECO:0000256" key="13">
    <source>
        <dbReference type="PROSITE-ProRule" id="PRU00206"/>
    </source>
</evidence>
<evidence type="ECO:0000256" key="6">
    <source>
        <dbReference type="ARBA" id="ARBA00023034"/>
    </source>
</evidence>
<evidence type="ECO:0000256" key="9">
    <source>
        <dbReference type="ARBA" id="ARBA00030825"/>
    </source>
</evidence>
<evidence type="ECO:0000256" key="2">
    <source>
        <dbReference type="ARBA" id="ARBA00016302"/>
    </source>
</evidence>
<reference evidence="20" key="1">
    <citation type="submission" date="2025-08" db="UniProtKB">
        <authorList>
            <consortium name="RefSeq"/>
        </authorList>
    </citation>
    <scope>IDENTIFICATION</scope>
</reference>
<keyword evidence="6" id="KW-0333">Golgi apparatus</keyword>
<feature type="domain" description="TNFR-Cys" evidence="18">
    <location>
        <begin position="97"/>
        <end position="139"/>
    </location>
</feature>
<dbReference type="GO" id="GO:0006693">
    <property type="term" value="P:prostaglandin metabolic process"/>
    <property type="evidence" value="ECO:0007669"/>
    <property type="project" value="InterPro"/>
</dbReference>
<gene>
    <name evidence="20" type="primary">TNFRSF1A</name>
</gene>
<evidence type="ECO:0000256" key="7">
    <source>
        <dbReference type="ARBA" id="ARBA00023157"/>
    </source>
</evidence>
<evidence type="ECO:0000313" key="20">
    <source>
        <dbReference type="RefSeq" id="XP_030043291.1"/>
    </source>
</evidence>
<feature type="compositionally biased region" description="Basic and acidic residues" evidence="14">
    <location>
        <begin position="296"/>
        <end position="308"/>
    </location>
</feature>
<keyword evidence="3" id="KW-0053">Apoptosis</keyword>
<proteinExistence type="predicted"/>
<dbReference type="PANTHER" id="PTHR46861">
    <property type="entry name" value="TUMOR NECROSIS FACTOR RECEPTOR SUPERFAMILY MEMBER 1A"/>
    <property type="match status" value="1"/>
</dbReference>
<evidence type="ECO:0000256" key="4">
    <source>
        <dbReference type="ARBA" id="ARBA00022729"/>
    </source>
</evidence>
<dbReference type="GO" id="GO:0005031">
    <property type="term" value="F:tumor necrosis factor receptor activity"/>
    <property type="evidence" value="ECO:0007669"/>
    <property type="project" value="InterPro"/>
</dbReference>
<dbReference type="Gene3D" id="1.10.533.10">
    <property type="entry name" value="Death Domain, Fas"/>
    <property type="match status" value="1"/>
</dbReference>
<evidence type="ECO:0000256" key="8">
    <source>
        <dbReference type="ARBA" id="ARBA00023180"/>
    </source>
</evidence>
<feature type="transmembrane region" description="Helical" evidence="15">
    <location>
        <begin position="226"/>
        <end position="247"/>
    </location>
</feature>
<dbReference type="InterPro" id="IPR052493">
    <property type="entry name" value="TNFRSF1A"/>
</dbReference>
<organism evidence="19 20">
    <name type="scientific">Microcaecilia unicolor</name>
    <dbReference type="NCBI Taxonomy" id="1415580"/>
    <lineage>
        <taxon>Eukaryota</taxon>
        <taxon>Metazoa</taxon>
        <taxon>Chordata</taxon>
        <taxon>Craniata</taxon>
        <taxon>Vertebrata</taxon>
        <taxon>Euteleostomi</taxon>
        <taxon>Amphibia</taxon>
        <taxon>Gymnophiona</taxon>
        <taxon>Siphonopidae</taxon>
        <taxon>Microcaecilia</taxon>
    </lineage>
</organism>
<feature type="domain" description="TNFR-Cys" evidence="18">
    <location>
        <begin position="140"/>
        <end position="179"/>
    </location>
</feature>
<feature type="chain" id="PRO_5027635946" description="Tumor necrosis factor receptor superfamily member 1A" evidence="16">
    <location>
        <begin position="22"/>
        <end position="421"/>
    </location>
</feature>
<feature type="repeat" description="TNFR-Cys" evidence="13">
    <location>
        <begin position="97"/>
        <end position="139"/>
    </location>
</feature>
<evidence type="ECO:0000256" key="5">
    <source>
        <dbReference type="ARBA" id="ARBA00022737"/>
    </source>
</evidence>
<dbReference type="GO" id="GO:0006954">
    <property type="term" value="P:inflammatory response"/>
    <property type="evidence" value="ECO:0007669"/>
    <property type="project" value="InterPro"/>
</dbReference>
<dbReference type="PANTHER" id="PTHR46861:SF1">
    <property type="entry name" value="TUMOR NECROSIS FACTOR RECEPTOR SUPERFAMILY MEMBER 1A"/>
    <property type="match status" value="1"/>
</dbReference>
<keyword evidence="4 16" id="KW-0732">Signal</keyword>
<dbReference type="PROSITE" id="PS50050">
    <property type="entry name" value="TNFR_NGFR_2"/>
    <property type="match status" value="2"/>
</dbReference>
<dbReference type="GO" id="GO:0006915">
    <property type="term" value="P:apoptotic process"/>
    <property type="evidence" value="ECO:0007669"/>
    <property type="project" value="UniProtKB-KW"/>
</dbReference>
<keyword evidence="7 13" id="KW-1015">Disulfide bond</keyword>
<evidence type="ECO:0000259" key="17">
    <source>
        <dbReference type="PROSITE" id="PS50017"/>
    </source>
</evidence>
<dbReference type="OrthoDB" id="9408020at2759"/>
<feature type="region of interest" description="Disordered" evidence="14">
    <location>
        <begin position="282"/>
        <end position="312"/>
    </location>
</feature>
<comment type="subcellular location">
    <subcellularLocation>
        <location evidence="1">Golgi apparatus membrane</location>
        <topology evidence="1">Single-pass type I membrane protein</topology>
    </subcellularLocation>
</comment>
<dbReference type="GO" id="GO:0043120">
    <property type="term" value="F:tumor necrosis factor binding"/>
    <property type="evidence" value="ECO:0007669"/>
    <property type="project" value="TreeGrafter"/>
</dbReference>
<evidence type="ECO:0000259" key="18">
    <source>
        <dbReference type="PROSITE" id="PS50050"/>
    </source>
</evidence>
<dbReference type="Pfam" id="PF00531">
    <property type="entry name" value="Death"/>
    <property type="match status" value="1"/>
</dbReference>
<protein>
    <recommendedName>
        <fullName evidence="2">Tumor necrosis factor receptor superfamily member 1A</fullName>
    </recommendedName>
    <alternativeName>
        <fullName evidence="12">Tumor necrosis factor receptor 1</fullName>
    </alternativeName>
    <alternativeName>
        <fullName evidence="9">Tumor necrosis factor receptor type I</fullName>
    </alternativeName>
    <alternativeName>
        <fullName evidence="10">p55</fullName>
    </alternativeName>
    <alternativeName>
        <fullName evidence="11">p60</fullName>
    </alternativeName>
</protein>
<dbReference type="PRINTS" id="PR01918">
    <property type="entry name" value="TNFACTORR1A"/>
</dbReference>
<dbReference type="InterPro" id="IPR001368">
    <property type="entry name" value="TNFR/NGFR_Cys_rich_reg"/>
</dbReference>
<dbReference type="InterPro" id="IPR020419">
    <property type="entry name" value="TNFR_1A"/>
</dbReference>
<evidence type="ECO:0000256" key="16">
    <source>
        <dbReference type="SAM" id="SignalP"/>
    </source>
</evidence>
<keyword evidence="5" id="KW-0677">Repeat</keyword>
<keyword evidence="20" id="KW-0675">Receptor</keyword>
<dbReference type="InterPro" id="IPR011029">
    <property type="entry name" value="DEATH-like_dom_sf"/>
</dbReference>
<dbReference type="Gene3D" id="2.10.50.10">
    <property type="entry name" value="Tumor Necrosis Factor Receptor, subunit A, domain 2"/>
    <property type="match status" value="2"/>
</dbReference>
<evidence type="ECO:0000256" key="1">
    <source>
        <dbReference type="ARBA" id="ARBA00004614"/>
    </source>
</evidence>
<dbReference type="Proteomes" id="UP000515156">
    <property type="component" value="Chromosome 14"/>
</dbReference>
<keyword evidence="15" id="KW-0472">Membrane</keyword>
<dbReference type="SMART" id="SM00005">
    <property type="entry name" value="DEATH"/>
    <property type="match status" value="1"/>
</dbReference>
<dbReference type="KEGG" id="muo:115457812"/>
<dbReference type="SMART" id="SM00208">
    <property type="entry name" value="TNFR"/>
    <property type="match status" value="3"/>
</dbReference>
<evidence type="ECO:0000256" key="3">
    <source>
        <dbReference type="ARBA" id="ARBA00022703"/>
    </source>
</evidence>
<dbReference type="PROSITE" id="PS50017">
    <property type="entry name" value="DEATH_DOMAIN"/>
    <property type="match status" value="1"/>
</dbReference>
<comment type="caution">
    <text evidence="13">Lacks conserved residue(s) required for the propagation of feature annotation.</text>
</comment>
<dbReference type="InterPro" id="IPR033994">
    <property type="entry name" value="TNFRSF1A_death"/>
</dbReference>
<name>A0A6P7WQ98_9AMPH</name>
<dbReference type="GO" id="GO:0045121">
    <property type="term" value="C:membrane raft"/>
    <property type="evidence" value="ECO:0007669"/>
    <property type="project" value="TreeGrafter"/>
</dbReference>
<sequence>MLGCAIGCLLLVFMNMQLLLAYEIPGNISLPEAILVHGSPLGYGNFSRDSVRKRRNIVCKLDEHAERNRQFCCKKCQRGFYKSSDCKGPGLMTECKPCSNRTYIDMENYISRCRKCSTCQEDLGHVAKSDCISTQDTICGCPKSQYQVQAGNTFQCKNCSECQNGRVLTECVGYNDTLCSCFFGFYFTMEDRSCRPCEKCQDSDCEKHCGSLTAPSFGLSLGHSPLLLSMMALLAVGFILMLLGFAWQYWRRKKKHMYCHVTTVSTDHPSSEQLVTAQSSTTYLPGHPVSQLESNEMEKAASESEKHLTSAQNTKLPDCINDVVKAQIPEKPWVLYAVVDNVPPSRWKEFMRRLGLSDYDIERIEMQNDRRYREAQYEMLLAWRERTNQAGSTVEAISRVLREMELSGCSEKIQESLQREL</sequence>
<accession>A0A6P7WQ98</accession>
<evidence type="ECO:0000256" key="15">
    <source>
        <dbReference type="SAM" id="Phobius"/>
    </source>
</evidence>
<feature type="disulfide bond" evidence="13">
    <location>
        <begin position="98"/>
        <end position="113"/>
    </location>
</feature>
<dbReference type="RefSeq" id="XP_030043291.1">
    <property type="nucleotide sequence ID" value="XM_030187431.1"/>
</dbReference>
<dbReference type="AlphaFoldDB" id="A0A6P7WQ98"/>
<dbReference type="FunFam" id="1.10.533.10:FF:000044">
    <property type="entry name" value="Tumor necrosis factor receptor superfamily member 1A"/>
    <property type="match status" value="1"/>
</dbReference>
<dbReference type="GeneID" id="115457812"/>
<dbReference type="GO" id="GO:0000139">
    <property type="term" value="C:Golgi membrane"/>
    <property type="evidence" value="ECO:0007669"/>
    <property type="project" value="UniProtKB-SubCell"/>
</dbReference>
<evidence type="ECO:0000256" key="14">
    <source>
        <dbReference type="SAM" id="MobiDB-lite"/>
    </source>
</evidence>
<dbReference type="CTD" id="7132"/>
<evidence type="ECO:0000313" key="19">
    <source>
        <dbReference type="Proteomes" id="UP000515156"/>
    </source>
</evidence>
<feature type="signal peptide" evidence="16">
    <location>
        <begin position="1"/>
        <end position="21"/>
    </location>
</feature>
<dbReference type="Pfam" id="PF00020">
    <property type="entry name" value="TNFR_c6"/>
    <property type="match status" value="1"/>
</dbReference>
<dbReference type="InterPro" id="IPR000488">
    <property type="entry name" value="Death_dom"/>
</dbReference>
<dbReference type="InParanoid" id="A0A6P7WQ98"/>
<keyword evidence="15" id="KW-1133">Transmembrane helix</keyword>